<sequence length="109" mass="11823">MNFYLLNKSTYTGKTSISSNSNATSSSKTKTPLTMNIDKNSKWIVTGNSTLSKLNLAKGGQVVDSKGRKVTIKVNNKVVQKGTSPYTVTVKDDFSNKVSTNSNNKLSKL</sequence>
<organism evidence="2 3">
    <name type="scientific">Lactobacillus colini</name>
    <dbReference type="NCBI Taxonomy" id="1819254"/>
    <lineage>
        <taxon>Bacteria</taxon>
        <taxon>Bacillati</taxon>
        <taxon>Bacillota</taxon>
        <taxon>Bacilli</taxon>
        <taxon>Lactobacillales</taxon>
        <taxon>Lactobacillaceae</taxon>
        <taxon>Lactobacillus</taxon>
    </lineage>
</organism>
<evidence type="ECO:0000256" key="1">
    <source>
        <dbReference type="SAM" id="MobiDB-lite"/>
    </source>
</evidence>
<keyword evidence="2" id="KW-0689">Ribosomal protein</keyword>
<comment type="caution">
    <text evidence="2">The sequence shown here is derived from an EMBL/GenBank/DDBJ whole genome shotgun (WGS) entry which is preliminary data.</text>
</comment>
<keyword evidence="2" id="KW-0687">Ribonucleoprotein</keyword>
<dbReference type="InterPro" id="IPR012332">
    <property type="entry name" value="Autotransporter_pectin_lyase_C"/>
</dbReference>
<evidence type="ECO:0000313" key="3">
    <source>
        <dbReference type="Proteomes" id="UP001519292"/>
    </source>
</evidence>
<dbReference type="Gene3D" id="2.160.20.20">
    <property type="match status" value="1"/>
</dbReference>
<keyword evidence="3" id="KW-1185">Reference proteome</keyword>
<feature type="compositionally biased region" description="Low complexity" evidence="1">
    <location>
        <begin position="14"/>
        <end position="31"/>
    </location>
</feature>
<feature type="region of interest" description="Disordered" evidence="1">
    <location>
        <begin position="1"/>
        <end position="32"/>
    </location>
</feature>
<dbReference type="GO" id="GO:0005840">
    <property type="term" value="C:ribosome"/>
    <property type="evidence" value="ECO:0007669"/>
    <property type="project" value="UniProtKB-KW"/>
</dbReference>
<dbReference type="RefSeq" id="WP_209687377.1">
    <property type="nucleotide sequence ID" value="NZ_JAGGLU010000012.1"/>
</dbReference>
<reference evidence="2 3" key="1">
    <citation type="submission" date="2021-03" db="EMBL/GenBank/DDBJ databases">
        <title>Genomic Encyclopedia of Type Strains, Phase IV (KMG-IV): sequencing the most valuable type-strain genomes for metagenomic binning, comparative biology and taxonomic classification.</title>
        <authorList>
            <person name="Goeker M."/>
        </authorList>
    </citation>
    <scope>NUCLEOTIDE SEQUENCE [LARGE SCALE GENOMIC DNA]</scope>
    <source>
        <strain evidence="2 3">DSM 101872</strain>
    </source>
</reference>
<proteinExistence type="predicted"/>
<protein>
    <submittedName>
        <fullName evidence="2">Ribosomal protein L28</fullName>
    </submittedName>
</protein>
<dbReference type="Proteomes" id="UP001519292">
    <property type="component" value="Unassembled WGS sequence"/>
</dbReference>
<evidence type="ECO:0000313" key="2">
    <source>
        <dbReference type="EMBL" id="MBP2058647.1"/>
    </source>
</evidence>
<accession>A0ABS4MG28</accession>
<name>A0ABS4MG28_9LACO</name>
<dbReference type="EMBL" id="JAGGLU010000012">
    <property type="protein sequence ID" value="MBP2058647.1"/>
    <property type="molecule type" value="Genomic_DNA"/>
</dbReference>
<gene>
    <name evidence="2" type="ORF">J2Z60_001835</name>
</gene>